<dbReference type="EMBL" id="CATQJL010000305">
    <property type="protein sequence ID" value="CAJ0603663.1"/>
    <property type="molecule type" value="Genomic_DNA"/>
</dbReference>
<reference evidence="1" key="1">
    <citation type="submission" date="2023-07" db="EMBL/GenBank/DDBJ databases">
        <authorList>
            <consortium name="CYATHOMIX"/>
        </authorList>
    </citation>
    <scope>NUCLEOTIDE SEQUENCE</scope>
    <source>
        <strain evidence="1">N/A</strain>
    </source>
</reference>
<keyword evidence="2" id="KW-1185">Reference proteome</keyword>
<name>A0AA36MAT1_CYLNA</name>
<protein>
    <submittedName>
        <fullName evidence="1">Uncharacterized protein</fullName>
    </submittedName>
</protein>
<sequence>MLVFQNLSSATKRELVTFINEIRGDYVELSAQPSETIEIIRQRLPELGKNINTALNKLIKTIRKLPASSKEAFQKYWIIFFESLSAPTPLRSMFLAAFFAELHDSFKKAEDSTLVEIYKASPQTFRLLRSDFTKEFAYAAKKYARRDLKMKAPLDEQDGF</sequence>
<accession>A0AA36MAT1</accession>
<evidence type="ECO:0000313" key="1">
    <source>
        <dbReference type="EMBL" id="CAJ0603663.1"/>
    </source>
</evidence>
<evidence type="ECO:0000313" key="2">
    <source>
        <dbReference type="Proteomes" id="UP001176961"/>
    </source>
</evidence>
<dbReference type="AlphaFoldDB" id="A0AA36MAT1"/>
<comment type="caution">
    <text evidence="1">The sequence shown here is derived from an EMBL/GenBank/DDBJ whole genome shotgun (WGS) entry which is preliminary data.</text>
</comment>
<dbReference type="Proteomes" id="UP001176961">
    <property type="component" value="Unassembled WGS sequence"/>
</dbReference>
<proteinExistence type="predicted"/>
<organism evidence="1 2">
    <name type="scientific">Cylicocyclus nassatus</name>
    <name type="common">Nematode worm</name>
    <dbReference type="NCBI Taxonomy" id="53992"/>
    <lineage>
        <taxon>Eukaryota</taxon>
        <taxon>Metazoa</taxon>
        <taxon>Ecdysozoa</taxon>
        <taxon>Nematoda</taxon>
        <taxon>Chromadorea</taxon>
        <taxon>Rhabditida</taxon>
        <taxon>Rhabditina</taxon>
        <taxon>Rhabditomorpha</taxon>
        <taxon>Strongyloidea</taxon>
        <taxon>Strongylidae</taxon>
        <taxon>Cylicocyclus</taxon>
    </lineage>
</organism>
<gene>
    <name evidence="1" type="ORF">CYNAS_LOCUS15646</name>
</gene>